<dbReference type="EMBL" id="JABWMJ010000013">
    <property type="protein sequence ID" value="NUZ08487.1"/>
    <property type="molecule type" value="Genomic_DNA"/>
</dbReference>
<gene>
    <name evidence="1" type="ORF">HQN59_22320</name>
</gene>
<evidence type="ECO:0000313" key="1">
    <source>
        <dbReference type="EMBL" id="NUZ08487.1"/>
    </source>
</evidence>
<comment type="caution">
    <text evidence="1">The sequence shown here is derived from an EMBL/GenBank/DDBJ whole genome shotgun (WGS) entry which is preliminary data.</text>
</comment>
<name>A0A7Y6NSF2_9BURK</name>
<dbReference type="RefSeq" id="WP_176071326.1">
    <property type="nucleotide sequence ID" value="NZ_JABWMJ010000013.1"/>
</dbReference>
<proteinExistence type="predicted"/>
<dbReference type="Proteomes" id="UP000529637">
    <property type="component" value="Unassembled WGS sequence"/>
</dbReference>
<protein>
    <submittedName>
        <fullName evidence="1">Uncharacterized protein</fullName>
    </submittedName>
</protein>
<dbReference type="AlphaFoldDB" id="A0A7Y6NSF2"/>
<organism evidence="1 2">
    <name type="scientific">Piscinibacter koreensis</name>
    <dbReference type="NCBI Taxonomy" id="2742824"/>
    <lineage>
        <taxon>Bacteria</taxon>
        <taxon>Pseudomonadati</taxon>
        <taxon>Pseudomonadota</taxon>
        <taxon>Betaproteobacteria</taxon>
        <taxon>Burkholderiales</taxon>
        <taxon>Sphaerotilaceae</taxon>
        <taxon>Piscinibacter</taxon>
    </lineage>
</organism>
<accession>A0A7Y6NSF2</accession>
<sequence>MHELQMPQPRIVQFRAGEREGLNRRLPLARLSERLGVPEADVIARIFRSGGVDEHWLFCA</sequence>
<evidence type="ECO:0000313" key="2">
    <source>
        <dbReference type="Proteomes" id="UP000529637"/>
    </source>
</evidence>
<keyword evidence="2" id="KW-1185">Reference proteome</keyword>
<reference evidence="1 2" key="1">
    <citation type="submission" date="2020-06" db="EMBL/GenBank/DDBJ databases">
        <title>Schlegella sp. ID0723 isolated from air conditioner.</title>
        <authorList>
            <person name="Kim D.Y."/>
            <person name="Kim D.-U."/>
        </authorList>
    </citation>
    <scope>NUCLEOTIDE SEQUENCE [LARGE SCALE GENOMIC DNA]</scope>
    <source>
        <strain evidence="1 2">ID0723</strain>
    </source>
</reference>